<evidence type="ECO:0000313" key="9">
    <source>
        <dbReference type="EMBL" id="KAA8907803.1"/>
    </source>
</evidence>
<dbReference type="SUPFAM" id="SSF50729">
    <property type="entry name" value="PH domain-like"/>
    <property type="match status" value="1"/>
</dbReference>
<dbReference type="Gene3D" id="2.30.29.30">
    <property type="entry name" value="Pleckstrin-homology domain (PH domain)/Phosphotyrosine-binding domain (PTB)"/>
    <property type="match status" value="1"/>
</dbReference>
<evidence type="ECO:0000256" key="3">
    <source>
        <dbReference type="ARBA" id="ARBA00022989"/>
    </source>
</evidence>
<dbReference type="Proteomes" id="UP000449547">
    <property type="component" value="Unassembled WGS sequence"/>
</dbReference>
<evidence type="ECO:0000256" key="5">
    <source>
        <dbReference type="SAM" id="MobiDB-lite"/>
    </source>
</evidence>
<reference evidence="9 10" key="1">
    <citation type="submission" date="2019-07" db="EMBL/GenBank/DDBJ databases">
        <title>Genome assembly of two rare yeast pathogens: Diutina rugosa and Trichomonascus ciferrii.</title>
        <authorList>
            <person name="Mixao V."/>
            <person name="Saus E."/>
            <person name="Hansen A."/>
            <person name="Lass-Flor C."/>
            <person name="Gabaldon T."/>
        </authorList>
    </citation>
    <scope>NUCLEOTIDE SEQUENCE [LARGE SCALE GENOMIC DNA]</scope>
    <source>
        <strain evidence="9 10">CBS 613</strain>
    </source>
</reference>
<sequence>MSSEYPETEPTVEASTQASTQSQKIMTKQFKLISVNLKEAALDSPSFRASVNHLDIQVDNVEKWLRALVSSCRKLPSYLKELQSFFNSFLEHLVPTFLQDGLIDQEYTVQSLRTSLEGLRRLWGLALSMLQVNLTSIESLNSIMQKSIAHYKEVRQRFEVNQHKYERYLALYASTSKTKDASMIVEDAQELFKVRKAYIHASLDLVIEINQLSSQLDSYLVKMSTNLWKTKRSLFSDTVMPGYRESWDKIHRIQAWSSMYSESLGKFKRDMYISRQQVEDSAIAQCTPSQNPEDYRTSTINRRMLANSNETAFEKHGYLFMKTWYDNLSKPVWVRRWCFFKGGVFGMLVLSPQGTYVQETDKIGILLCNAKYYPNEDRRFCFELKTSGMSIILQAESLSDLKSWLKVFDNERHRIAQNPLNDQHLLDVASGRFPPLVSEFASTQPSAVDRQLTSLRCVDGRGNVITSNNLSSHISQNEELFVKHIYYQIPTIRPPFMTGTTKTSIIAYLTTPATPLPSALTANIWGSVNWGVYYLHENSGTHRSTALSPYSTNDITVTSSSEEPIENGKLPGNTSTEEEGGNGKSVQRGSYPEYYPASLVPEDIQLRALFETAVEPNEYCLLSFRCIWSPNSRQDLSGRCFITKDHVYFYMLASGFVALFKDKVNRLVSVDHVAQKNFDYLKIYTIDGSVKIKLFLDDGRAIQKKIISLISNATSNKSKGIEKLLDEMKEIDKNANDDLQDSYKLHLIAQLAKSVTHQERVYSLLHSKGSNLLAEAGAPTSSVVEKPGLKSHVFRTNFRDDYTYSSVDIYNLSPKALFHALLGDHSIVLRETSTFSKVDCFPVQPWRVGVPPYRQNNSTDANSTDMWRCFNVETRYNHKCQAVQVEQVIDNMYDDEYYTFTHSMSYFEFFLGSRFSLDYKFVIVGVAGKRSQVYVYSRRNFTSRSIFSWGIDKLCHTISLTHASEIHKALHKVVKEVGHHGMVAKAIYFYGKLSITDLPYKQEPIPTITYRFLDVNRVLLERVCLIILGVIVLLVRGVIRFAKATISSVTMNKLLITLCAVSMIFNLILSSRMSINYWAVRKASDTADKFVHSKPINIQRSIHMNDVYELLDVNLDNANSSSVAAFKNASFILNYDHSSSWLQTYGDEQTCNTAKRLGGSMSEINVRRNELLTELKILNSMEKELVVAEFRNWLTSELRKCSVVKRISWEDVHDTERNSNLDEIAEGVENIEKYCSDVAKQIKRFNY</sequence>
<feature type="transmembrane region" description="Helical" evidence="6">
    <location>
        <begin position="1051"/>
        <end position="1069"/>
    </location>
</feature>
<dbReference type="Pfam" id="PF00169">
    <property type="entry name" value="PH"/>
    <property type="match status" value="1"/>
</dbReference>
<feature type="region of interest" description="Disordered" evidence="5">
    <location>
        <begin position="1"/>
        <end position="20"/>
    </location>
</feature>
<dbReference type="EMBL" id="SWFT01000019">
    <property type="protein sequence ID" value="KAA8907803.1"/>
    <property type="molecule type" value="Genomic_DNA"/>
</dbReference>
<dbReference type="PROSITE" id="PS51778">
    <property type="entry name" value="VAST"/>
    <property type="match status" value="1"/>
</dbReference>
<dbReference type="PANTHER" id="PTHR14248">
    <property type="entry name" value="CYCLIN Y, ISOFORM A"/>
    <property type="match status" value="1"/>
</dbReference>
<dbReference type="SUPFAM" id="SSF103657">
    <property type="entry name" value="BAR/IMD domain-like"/>
    <property type="match status" value="1"/>
</dbReference>
<dbReference type="CDD" id="cd07609">
    <property type="entry name" value="BAR_SIP3_fungi"/>
    <property type="match status" value="1"/>
</dbReference>
<evidence type="ECO:0000259" key="8">
    <source>
        <dbReference type="PROSITE" id="PS51778"/>
    </source>
</evidence>
<dbReference type="AlphaFoldDB" id="A0A642UXW3"/>
<evidence type="ECO:0000256" key="4">
    <source>
        <dbReference type="ARBA" id="ARBA00023136"/>
    </source>
</evidence>
<protein>
    <submittedName>
        <fullName evidence="9">Uncharacterized protein</fullName>
    </submittedName>
</protein>
<name>A0A642UXW3_DIURU</name>
<evidence type="ECO:0000256" key="1">
    <source>
        <dbReference type="ARBA" id="ARBA00004370"/>
    </source>
</evidence>
<dbReference type="InterPro" id="IPR031968">
    <property type="entry name" value="VASt"/>
</dbReference>
<dbReference type="VEuPathDB" id="FungiDB:DIURU_000490"/>
<dbReference type="InterPro" id="IPR039463">
    <property type="entry name" value="Sip3/Lam1_BAR"/>
</dbReference>
<feature type="domain" description="PH" evidence="7">
    <location>
        <begin position="312"/>
        <end position="413"/>
    </location>
</feature>
<dbReference type="InterPro" id="IPR011993">
    <property type="entry name" value="PH-like_dom_sf"/>
</dbReference>
<dbReference type="OMA" id="TKVEWLW"/>
<dbReference type="GO" id="GO:0016020">
    <property type="term" value="C:membrane"/>
    <property type="evidence" value="ECO:0007669"/>
    <property type="project" value="UniProtKB-SubCell"/>
</dbReference>
<feature type="region of interest" description="Disordered" evidence="5">
    <location>
        <begin position="555"/>
        <end position="589"/>
    </location>
</feature>
<dbReference type="Gene3D" id="1.20.1270.60">
    <property type="entry name" value="Arfaptin homology (AH) domain/BAR domain"/>
    <property type="match status" value="1"/>
</dbReference>
<keyword evidence="2 6" id="KW-0812">Transmembrane</keyword>
<organism evidence="9 10">
    <name type="scientific">Diutina rugosa</name>
    <name type="common">Yeast</name>
    <name type="synonym">Candida rugosa</name>
    <dbReference type="NCBI Taxonomy" id="5481"/>
    <lineage>
        <taxon>Eukaryota</taxon>
        <taxon>Fungi</taxon>
        <taxon>Dikarya</taxon>
        <taxon>Ascomycota</taxon>
        <taxon>Saccharomycotina</taxon>
        <taxon>Pichiomycetes</taxon>
        <taxon>Debaryomycetaceae</taxon>
        <taxon>Diutina</taxon>
    </lineage>
</organism>
<evidence type="ECO:0000256" key="2">
    <source>
        <dbReference type="ARBA" id="ARBA00022692"/>
    </source>
</evidence>
<dbReference type="PROSITE" id="PS50003">
    <property type="entry name" value="PH_DOMAIN"/>
    <property type="match status" value="1"/>
</dbReference>
<dbReference type="Pfam" id="PF16746">
    <property type="entry name" value="BAR_3"/>
    <property type="match status" value="1"/>
</dbReference>
<keyword evidence="10" id="KW-1185">Reference proteome</keyword>
<evidence type="ECO:0000256" key="6">
    <source>
        <dbReference type="SAM" id="Phobius"/>
    </source>
</evidence>
<dbReference type="OrthoDB" id="10070851at2759"/>
<feature type="transmembrane region" description="Helical" evidence="6">
    <location>
        <begin position="1019"/>
        <end position="1039"/>
    </location>
</feature>
<keyword evidence="4 6" id="KW-0472">Membrane</keyword>
<dbReference type="RefSeq" id="XP_034014809.1">
    <property type="nucleotide sequence ID" value="XM_034157823.1"/>
</dbReference>
<dbReference type="GeneID" id="54779143"/>
<keyword evidence="3 6" id="KW-1133">Transmembrane helix</keyword>
<dbReference type="InterPro" id="IPR042067">
    <property type="entry name" value="Sip3_PH"/>
</dbReference>
<evidence type="ECO:0000313" key="10">
    <source>
        <dbReference type="Proteomes" id="UP000449547"/>
    </source>
</evidence>
<dbReference type="GO" id="GO:0005737">
    <property type="term" value="C:cytoplasm"/>
    <property type="evidence" value="ECO:0007669"/>
    <property type="project" value="InterPro"/>
</dbReference>
<dbReference type="InterPro" id="IPR001849">
    <property type="entry name" value="PH_domain"/>
</dbReference>
<comment type="caution">
    <text evidence="9">The sequence shown here is derived from an EMBL/GenBank/DDBJ whole genome shotgun (WGS) entry which is preliminary data.</text>
</comment>
<comment type="subcellular location">
    <subcellularLocation>
        <location evidence="1">Membrane</location>
    </subcellularLocation>
</comment>
<dbReference type="InterPro" id="IPR027267">
    <property type="entry name" value="AH/BAR_dom_sf"/>
</dbReference>
<accession>A0A642UXW3</accession>
<feature type="domain" description="VASt" evidence="8">
    <location>
        <begin position="800"/>
        <end position="978"/>
    </location>
</feature>
<proteinExistence type="predicted"/>
<dbReference type="InterPro" id="IPR004148">
    <property type="entry name" value="BAR_dom"/>
</dbReference>
<dbReference type="SMART" id="SM00233">
    <property type="entry name" value="PH"/>
    <property type="match status" value="1"/>
</dbReference>
<gene>
    <name evidence="9" type="ORF">DIURU_000490</name>
</gene>
<evidence type="ECO:0000259" key="7">
    <source>
        <dbReference type="PROSITE" id="PS50003"/>
    </source>
</evidence>
<dbReference type="CDD" id="cd13280">
    <property type="entry name" value="PH_SIP3"/>
    <property type="match status" value="1"/>
</dbReference>